<evidence type="ECO:0000313" key="11">
    <source>
        <dbReference type="Proteomes" id="UP000316194"/>
    </source>
</evidence>
<protein>
    <recommendedName>
        <fullName evidence="7">Anti-CBASS protein Acb1</fullName>
    </recommendedName>
</protein>
<dbReference type="Proteomes" id="UP000316194">
    <property type="component" value="Segment"/>
</dbReference>
<dbReference type="InterPro" id="IPR056175">
    <property type="entry name" value="Acb1-like_C"/>
</dbReference>
<feature type="domain" description="Anti-CBASS protein Acb1-like C-terminal" evidence="9">
    <location>
        <begin position="16"/>
        <end position="138"/>
    </location>
</feature>
<evidence type="ECO:0000256" key="8">
    <source>
        <dbReference type="ARBA" id="ARBA00048123"/>
    </source>
</evidence>
<organism evidence="10 11">
    <name type="scientific">Vibrio phage 5 TSL-2019</name>
    <dbReference type="NCBI Taxonomy" id="2578086"/>
    <lineage>
        <taxon>Viruses</taxon>
        <taxon>Duplodnaviria</taxon>
        <taxon>Heunggongvirae</taxon>
        <taxon>Uroviricota</taxon>
        <taxon>Caudoviricetes</taxon>
        <taxon>Chimalliviridae</taxon>
        <taxon>Gorgonvirinae</taxon>
        <taxon>Aphroditevirus</taxon>
        <taxon>Aphroditevirus USC1</taxon>
    </lineage>
</organism>
<dbReference type="Pfam" id="PF23474">
    <property type="entry name" value="Acb1"/>
    <property type="match status" value="1"/>
</dbReference>
<comment type="similarity">
    <text evidence="6">Belongs to the anti-CBASS protein Acb1 family.</text>
</comment>
<evidence type="ECO:0000256" key="6">
    <source>
        <dbReference type="ARBA" id="ARBA00034316"/>
    </source>
</evidence>
<comment type="catalytic activity">
    <reaction evidence="5">
        <text>3',3'-cGAMP + H2O = G[3'-5']pAp[3'] + H(+)</text>
        <dbReference type="Rhea" id="RHEA:72831"/>
        <dbReference type="ChEBI" id="CHEBI:15377"/>
        <dbReference type="ChEBI" id="CHEBI:15378"/>
        <dbReference type="ChEBI" id="CHEBI:71501"/>
        <dbReference type="ChEBI" id="CHEBI:192497"/>
    </reaction>
    <physiologicalReaction direction="left-to-right" evidence="5">
        <dbReference type="Rhea" id="RHEA:72832"/>
    </physiologicalReaction>
</comment>
<reference evidence="10 11" key="1">
    <citation type="submission" date="2019-01" db="EMBL/GenBank/DDBJ databases">
        <authorList>
            <person name="Le T.S."/>
            <person name="Kurtboke I."/>
        </authorList>
    </citation>
    <scope>NUCLEOTIDE SEQUENCE [LARGE SCALE GENOMIC DNA]</scope>
</reference>
<comment type="catalytic activity">
    <reaction evidence="3">
        <text>3',3',3'-c-tri-AMP + H2O = A[3'-5']pA[3'-5']pAp[3'] + H(+)</text>
        <dbReference type="Rhea" id="RHEA:72859"/>
        <dbReference type="ChEBI" id="CHEBI:15377"/>
        <dbReference type="ChEBI" id="CHEBI:15378"/>
        <dbReference type="ChEBI" id="CHEBI:192523"/>
        <dbReference type="ChEBI" id="CHEBI:192530"/>
    </reaction>
    <physiologicalReaction direction="left-to-right" evidence="3">
        <dbReference type="Rhea" id="RHEA:72860"/>
    </physiologicalReaction>
</comment>
<evidence type="ECO:0000256" key="2">
    <source>
        <dbReference type="ARBA" id="ARBA00034233"/>
    </source>
</evidence>
<dbReference type="EMBL" id="MK358448">
    <property type="protein sequence ID" value="QCW23097.1"/>
    <property type="molecule type" value="Genomic_DNA"/>
</dbReference>
<comment type="catalytic activity">
    <reaction evidence="2">
        <text>3',3',3'-cAAG + H2O = G[3'-5']pA[3'-5']pAp[3'] + H(+)</text>
        <dbReference type="Rhea" id="RHEA:72863"/>
        <dbReference type="ChEBI" id="CHEBI:15377"/>
        <dbReference type="ChEBI" id="CHEBI:15378"/>
        <dbReference type="ChEBI" id="CHEBI:143810"/>
        <dbReference type="ChEBI" id="CHEBI:192532"/>
    </reaction>
    <physiologicalReaction direction="left-to-right" evidence="2">
        <dbReference type="Rhea" id="RHEA:72864"/>
    </physiologicalReaction>
</comment>
<comment type="catalytic activity">
    <reaction evidence="8">
        <text>3',3'-cUAMP + H2O = U[3'-5']pAp[3'] + H(+)</text>
        <dbReference type="Rhea" id="RHEA:72835"/>
        <dbReference type="ChEBI" id="CHEBI:15377"/>
        <dbReference type="ChEBI" id="CHEBI:15378"/>
        <dbReference type="ChEBI" id="CHEBI:143809"/>
        <dbReference type="ChEBI" id="CHEBI:192498"/>
    </reaction>
    <physiologicalReaction direction="left-to-right" evidence="8">
        <dbReference type="Rhea" id="RHEA:72836"/>
    </physiologicalReaction>
</comment>
<dbReference type="GO" id="GO:0016787">
    <property type="term" value="F:hydrolase activity"/>
    <property type="evidence" value="ECO:0007669"/>
    <property type="project" value="UniProtKB-KW"/>
</dbReference>
<evidence type="ECO:0000256" key="7">
    <source>
        <dbReference type="ARBA" id="ARBA00034343"/>
    </source>
</evidence>
<proteinExistence type="inferred from homology"/>
<sequence length="163" mass="18448">MKLNSDSTKSKVDKGYVSVDLAYFQCGRLRELVANQGIKPIDDGDFHVTVAYDKELIDNTLDIDIDKNRLYEAKVIGVELMGEVKDGLQSAVALTLESEELVEEHFKWMAAGYEHGWPEYIPHMSVAYDVPVKDSERLVKALEPYIGRTFYFVNLSAEPVNNN</sequence>
<accession>A0A513SRY2</accession>
<evidence type="ECO:0000259" key="9">
    <source>
        <dbReference type="Pfam" id="PF23474"/>
    </source>
</evidence>
<evidence type="ECO:0000256" key="5">
    <source>
        <dbReference type="ARBA" id="ARBA00034283"/>
    </source>
</evidence>
<evidence type="ECO:0000256" key="4">
    <source>
        <dbReference type="ARBA" id="ARBA00034244"/>
    </source>
</evidence>
<comment type="catalytic activity">
    <reaction evidence="4">
        <text>3',3',3'-cAAG + H2O = A[3'-5']pG[3'-5']pAp[3'] + H(+)</text>
        <dbReference type="Rhea" id="RHEA:72867"/>
        <dbReference type="ChEBI" id="CHEBI:15377"/>
        <dbReference type="ChEBI" id="CHEBI:15378"/>
        <dbReference type="ChEBI" id="CHEBI:143810"/>
        <dbReference type="ChEBI" id="CHEBI:192533"/>
    </reaction>
    <physiologicalReaction direction="left-to-right" evidence="4">
        <dbReference type="Rhea" id="RHEA:72868"/>
    </physiologicalReaction>
</comment>
<keyword evidence="1" id="KW-0378">Hydrolase</keyword>
<evidence type="ECO:0000256" key="1">
    <source>
        <dbReference type="ARBA" id="ARBA00022801"/>
    </source>
</evidence>
<evidence type="ECO:0000256" key="3">
    <source>
        <dbReference type="ARBA" id="ARBA00034240"/>
    </source>
</evidence>
<evidence type="ECO:0000313" key="10">
    <source>
        <dbReference type="EMBL" id="QCW23097.1"/>
    </source>
</evidence>
<name>A0A513SRY2_9CAUD</name>